<comment type="caution">
    <text evidence="1">The sequence shown here is derived from an EMBL/GenBank/DDBJ whole genome shotgun (WGS) entry which is preliminary data.</text>
</comment>
<accession>A0A0F9M2D6</accession>
<reference evidence="1" key="1">
    <citation type="journal article" date="2015" name="Nature">
        <title>Complex archaea that bridge the gap between prokaryotes and eukaryotes.</title>
        <authorList>
            <person name="Spang A."/>
            <person name="Saw J.H."/>
            <person name="Jorgensen S.L."/>
            <person name="Zaremba-Niedzwiedzka K."/>
            <person name="Martijn J."/>
            <person name="Lind A.E."/>
            <person name="van Eijk R."/>
            <person name="Schleper C."/>
            <person name="Guy L."/>
            <person name="Ettema T.J."/>
        </authorList>
    </citation>
    <scope>NUCLEOTIDE SEQUENCE</scope>
</reference>
<organism evidence="1">
    <name type="scientific">marine sediment metagenome</name>
    <dbReference type="NCBI Taxonomy" id="412755"/>
    <lineage>
        <taxon>unclassified sequences</taxon>
        <taxon>metagenomes</taxon>
        <taxon>ecological metagenomes</taxon>
    </lineage>
</organism>
<name>A0A0F9M2D6_9ZZZZ</name>
<evidence type="ECO:0000313" key="1">
    <source>
        <dbReference type="EMBL" id="KKM93511.1"/>
    </source>
</evidence>
<sequence length="63" mass="7592">MTPEEIKIHKERIDDMTQEEMARPWRFAPVGHPYFDKSLPFWEHFDNRFKGFTPELSKRIGLG</sequence>
<gene>
    <name evidence="1" type="ORF">LCGC14_1207730</name>
</gene>
<protein>
    <submittedName>
        <fullName evidence="1">Uncharacterized protein</fullName>
    </submittedName>
</protein>
<dbReference type="AlphaFoldDB" id="A0A0F9M2D6"/>
<dbReference type="EMBL" id="LAZR01006257">
    <property type="protein sequence ID" value="KKM93511.1"/>
    <property type="molecule type" value="Genomic_DNA"/>
</dbReference>
<proteinExistence type="predicted"/>